<protein>
    <recommendedName>
        <fullName evidence="6">EGF-like domain-containing protein</fullName>
    </recommendedName>
</protein>
<keyword evidence="8" id="KW-1185">Reference proteome</keyword>
<evidence type="ECO:0000259" key="6">
    <source>
        <dbReference type="PROSITE" id="PS50026"/>
    </source>
</evidence>
<reference evidence="7 8" key="1">
    <citation type="journal article" date="2022" name="Gigascience">
        <title>A chromosome-level genome assembly and annotation of the desert horned lizard, Phrynosoma platyrhinos, provides insight into chromosomal rearrangements among reptiles.</title>
        <authorList>
            <person name="Koochekian N."/>
            <person name="Ascanio A."/>
            <person name="Farleigh K."/>
            <person name="Card D.C."/>
            <person name="Schield D.R."/>
            <person name="Castoe T.A."/>
            <person name="Jezkova T."/>
        </authorList>
    </citation>
    <scope>NUCLEOTIDE SEQUENCE [LARGE SCALE GENOMIC DNA]</scope>
    <source>
        <strain evidence="7">NK-2021</strain>
    </source>
</reference>
<keyword evidence="3 4" id="KW-1015">Disulfide bond</keyword>
<sequence>MVSAEVYSKAFECQLGAFISVSVSNPLYGVWDLFGFPHEIDEPPTDAESTSDEPCTSTPDEESAEILILDHLYPGIYNLEEEEDDEDCENTTDVTTPPALQFINGKQQVTTTPKDTKAEEARSDQIESLAHSKNVTFPHINETSMLSEHEVFATIQPNESTEIMREAVVTQKVIAESVMTELFFSGDSEVSTTDKMPQVTSLHDESDATEKSTEFGTDFNPILSKRPNFFSLLNAEHSGDFTTMPKLNSYVVSHTAKPRLKEDSKRFSGTVSAVSELSPSTIVSTGMDDNTSSNEASVLPDYKSTVAISTFSYVKHSLETTGSPSSFHISEGSGDAQEENSKSTTMVIKTEKIPVQEIFSDDGRQVPTKSNHDFSLYKATTSTSEQNSVETFTTQAIIELLLSSSKNVEVEDSREDSTNTISPSTAGSQKVLFSNNLKDARNSVQVVTQKPLTHTKTISTTHSSPFKAKEDTEKRLSIDEESGDGSTDVWKKPDTNIILGGHTEKVVSTDSPFIDPGSGEIDVMIGTTTQISFPLRSGSNETQVKEIDIFNTDASPSEYTIVIDPTVKALDNESDRGAITEGQVSKNVINNYQKLQHESDAVSLLTFSEKSTVESSEKVTTFPTAMEEKNDVFAISGLTTSMELLTNIDPDTVVTHSVGTIISVTELSENDSKDNVIISATMSTIQTNETKESAHLENSSHLFPNVFADKIDLVDLGSGEKARDERHSVVLVPHGPTEKIIHTKFPLTEEGSGDNDYFPEPPEQTTVLSQFLVETPVTQTIKSGSSMTSEHQLFTDTPEILDINSAPMTPSTNIGIVRDIFNIANMEGDTPVELEVKDFDTNAPVEYEITSVEESSETPGKMAHTSTAIMQGFFTKRIEYTTEQPRRAPEVTPNIEEIKSDITSHTKSYDVTLTVKPQTFQTKSVRISPVVEERKERLEQNVHPTEGSHKAFPISTEYRAMSTVISNNQFFLEQGSGDAFFPVPSTTVHTNSAISGNTLNNYILPPQSSKTTIAEGNIKEFENHTTKSNKDSDNDIKFHPNITEAFPIVNDKGIPTASSLDIRVTDSEASTWKQFISENEQNQKNAFEEDGNISILAATDRISQRETSLVIKHEHTTSASELFTGASTHSIAKTSKATSKATVLDVTGHDGSGEGSGWLESLANHSESPTQLPKREISFTFHTPQGNYSDFVNPDIAVNVSPTVLIPSPSQREEKETLPTSDGDVLDTFSDESSTNNIKDYEELIPIAGDKRNYSGESSSFMDAIGEDNGIITDETTIIDADNVKSNIEDKSAQTTVNSETYSIYGVYTSTAESHNATPAITLTNYKSDVSEDSPGSSVTSKFIYSEPIISENMPTSDDVGSGEVIPFTISQSFPISQELPQLTTSLPTLSFLISSTVSSSTSFSAGEKEKGFETKLTESKSTIKDNSELHTLSDNQAIADESEIVPINRTSGKEQVDLAEKKQIAPSPTLLYLPLKPEQDVTTHKSEESAVTTQLVSQSVSNSEESTQESFEEMKTATAESKETDLDNFLLLTQTPKVPVTVYLLNGVSEHPEGIMPSTSSSFDFDKHDPSVVQTFREASADVAATYKPSLNESSVNTEFRLGPSSKWEFESKLTESTPVSSDHIAETTEKLGSSEELITEEEINASRKSLSKEVNPTMFISSGTETSEASSEEGTSSEKVKELNQLDGNSAEGDLPWIHTTPSSVPHESKTGGVFGADGETDAWPISPPPYMDTIVEPQLAHKEPTTFPSNATAKTPDPESIPEYNKHTRNTEDINASELVTPPFLLLDVTNGSDFLIGTGGGSVEGTAVQIPGQDPCKSNPCLHGGTCYPRDSFYICTCIPGFSGDQCEVDVDECQSSPCRNGATCIDGVNTFTCLCLPSYVGALCEKEKEEKEEG</sequence>
<dbReference type="InterPro" id="IPR018097">
    <property type="entry name" value="EGF_Ca-bd_CS"/>
</dbReference>
<feature type="region of interest" description="Disordered" evidence="5">
    <location>
        <begin position="457"/>
        <end position="489"/>
    </location>
</feature>
<dbReference type="PROSITE" id="PS00010">
    <property type="entry name" value="ASX_HYDROXYL"/>
    <property type="match status" value="1"/>
</dbReference>
<dbReference type="SUPFAM" id="SSF57196">
    <property type="entry name" value="EGF/Laminin"/>
    <property type="match status" value="2"/>
</dbReference>
<feature type="region of interest" description="Disordered" evidence="5">
    <location>
        <begin position="1480"/>
        <end position="1521"/>
    </location>
</feature>
<feature type="region of interest" description="Disordered" evidence="5">
    <location>
        <begin position="39"/>
        <end position="61"/>
    </location>
</feature>
<dbReference type="PROSITE" id="PS01187">
    <property type="entry name" value="EGF_CA"/>
    <property type="match status" value="1"/>
</dbReference>
<feature type="compositionally biased region" description="Low complexity" evidence="5">
    <location>
        <begin position="1663"/>
        <end position="1676"/>
    </location>
</feature>
<comment type="caution">
    <text evidence="7">The sequence shown here is derived from an EMBL/GenBank/DDBJ whole genome shotgun (WGS) entry which is preliminary data.</text>
</comment>
<feature type="compositionally biased region" description="Basic and acidic residues" evidence="5">
    <location>
        <begin position="1480"/>
        <end position="1489"/>
    </location>
</feature>
<dbReference type="PROSITE" id="PS50026">
    <property type="entry name" value="EGF_3"/>
    <property type="match status" value="2"/>
</dbReference>
<dbReference type="EMBL" id="JAIPUX010000439">
    <property type="protein sequence ID" value="KAH0628071.1"/>
    <property type="molecule type" value="Genomic_DNA"/>
</dbReference>
<feature type="compositionally biased region" description="Basic and acidic residues" evidence="5">
    <location>
        <begin position="1625"/>
        <end position="1635"/>
    </location>
</feature>
<name>A0ABQ7TF90_PHRPL</name>
<gene>
    <name evidence="7" type="ORF">JD844_008762</name>
</gene>
<evidence type="ECO:0000256" key="3">
    <source>
        <dbReference type="ARBA" id="ARBA00023157"/>
    </source>
</evidence>
<accession>A0ABQ7TF90</accession>
<feature type="compositionally biased region" description="Acidic residues" evidence="5">
    <location>
        <begin position="42"/>
        <end position="51"/>
    </location>
</feature>
<organism evidence="7 8">
    <name type="scientific">Phrynosoma platyrhinos</name>
    <name type="common">Desert horned lizard</name>
    <dbReference type="NCBI Taxonomy" id="52577"/>
    <lineage>
        <taxon>Eukaryota</taxon>
        <taxon>Metazoa</taxon>
        <taxon>Chordata</taxon>
        <taxon>Craniata</taxon>
        <taxon>Vertebrata</taxon>
        <taxon>Euteleostomi</taxon>
        <taxon>Lepidosauria</taxon>
        <taxon>Squamata</taxon>
        <taxon>Bifurcata</taxon>
        <taxon>Unidentata</taxon>
        <taxon>Episquamata</taxon>
        <taxon>Toxicofera</taxon>
        <taxon>Iguania</taxon>
        <taxon>Phrynosomatidae</taxon>
        <taxon>Phrynosomatinae</taxon>
        <taxon>Phrynosoma</taxon>
    </lineage>
</organism>
<proteinExistence type="predicted"/>
<feature type="region of interest" description="Disordered" evidence="5">
    <location>
        <begin position="1614"/>
        <end position="1641"/>
    </location>
</feature>
<feature type="disulfide bond" evidence="4">
    <location>
        <begin position="1880"/>
        <end position="1889"/>
    </location>
</feature>
<dbReference type="SMART" id="SM00181">
    <property type="entry name" value="EGF"/>
    <property type="match status" value="2"/>
</dbReference>
<keyword evidence="2" id="KW-0677">Repeat</keyword>
<evidence type="ECO:0000313" key="8">
    <source>
        <dbReference type="Proteomes" id="UP000826234"/>
    </source>
</evidence>
<dbReference type="InterPro" id="IPR000742">
    <property type="entry name" value="EGF"/>
</dbReference>
<feature type="region of interest" description="Disordered" evidence="5">
    <location>
        <begin position="321"/>
        <end position="344"/>
    </location>
</feature>
<dbReference type="PANTHER" id="PTHR12916">
    <property type="entry name" value="CYTOCHROME C OXIDASE POLYPEPTIDE VIC-2"/>
    <property type="match status" value="1"/>
</dbReference>
<feature type="region of interest" description="Disordered" evidence="5">
    <location>
        <begin position="1663"/>
        <end position="1682"/>
    </location>
</feature>
<dbReference type="Pfam" id="PF00008">
    <property type="entry name" value="EGF"/>
    <property type="match status" value="2"/>
</dbReference>
<dbReference type="CDD" id="cd00054">
    <property type="entry name" value="EGF_CA"/>
    <property type="match status" value="2"/>
</dbReference>
<comment type="caution">
    <text evidence="4">Lacks conserved residue(s) required for the propagation of feature annotation.</text>
</comment>
<feature type="compositionally biased region" description="Polar residues" evidence="5">
    <location>
        <begin position="1490"/>
        <end position="1506"/>
    </location>
</feature>
<feature type="domain" description="EGF-like" evidence="6">
    <location>
        <begin position="1854"/>
        <end position="1890"/>
    </location>
</feature>
<feature type="disulfide bond" evidence="4">
    <location>
        <begin position="1842"/>
        <end position="1851"/>
    </location>
</feature>
<dbReference type="PROSITE" id="PS00022">
    <property type="entry name" value="EGF_1"/>
    <property type="match status" value="2"/>
</dbReference>
<keyword evidence="1 4" id="KW-0245">EGF-like domain</keyword>
<evidence type="ECO:0000256" key="5">
    <source>
        <dbReference type="SAM" id="MobiDB-lite"/>
    </source>
</evidence>
<dbReference type="Proteomes" id="UP000826234">
    <property type="component" value="Unassembled WGS sequence"/>
</dbReference>
<evidence type="ECO:0000256" key="4">
    <source>
        <dbReference type="PROSITE-ProRule" id="PRU00076"/>
    </source>
</evidence>
<dbReference type="InterPro" id="IPR001881">
    <property type="entry name" value="EGF-like_Ca-bd_dom"/>
</dbReference>
<evidence type="ECO:0000256" key="1">
    <source>
        <dbReference type="ARBA" id="ARBA00022536"/>
    </source>
</evidence>
<evidence type="ECO:0000256" key="2">
    <source>
        <dbReference type="ARBA" id="ARBA00022737"/>
    </source>
</evidence>
<evidence type="ECO:0000313" key="7">
    <source>
        <dbReference type="EMBL" id="KAH0628071.1"/>
    </source>
</evidence>
<dbReference type="PROSITE" id="PS01186">
    <property type="entry name" value="EGF_2"/>
    <property type="match status" value="1"/>
</dbReference>
<dbReference type="InterPro" id="IPR000152">
    <property type="entry name" value="EGF-type_Asp/Asn_hydroxyl_site"/>
</dbReference>
<feature type="domain" description="EGF-like" evidence="6">
    <location>
        <begin position="1816"/>
        <end position="1852"/>
    </location>
</feature>
<feature type="compositionally biased region" description="Basic and acidic residues" evidence="5">
    <location>
        <begin position="467"/>
        <end position="478"/>
    </location>
</feature>
<dbReference type="PANTHER" id="PTHR12916:SF9">
    <property type="entry name" value="NEUROGENIC LOCUS NOTCH HOMOLOG PROTEIN 1-RELATED"/>
    <property type="match status" value="1"/>
</dbReference>
<dbReference type="SMART" id="SM00179">
    <property type="entry name" value="EGF_CA"/>
    <property type="match status" value="2"/>
</dbReference>
<dbReference type="Gene3D" id="2.10.25.10">
    <property type="entry name" value="Laminin"/>
    <property type="match status" value="2"/>
</dbReference>